<evidence type="ECO:0000256" key="1">
    <source>
        <dbReference type="ARBA" id="ARBA00010638"/>
    </source>
</evidence>
<dbReference type="InterPro" id="IPR037171">
    <property type="entry name" value="NagB/RpiA_transferase-like"/>
</dbReference>
<name>A0A2Z6GEH8_9PROT</name>
<dbReference type="Proteomes" id="UP000033070">
    <property type="component" value="Chromosome"/>
</dbReference>
<dbReference type="OrthoDB" id="9801938at2"/>
<feature type="binding site" evidence="4">
    <location>
        <begin position="2"/>
        <end position="6"/>
    </location>
    <ligand>
        <name>ATP</name>
        <dbReference type="ChEBI" id="CHEBI:30616"/>
    </ligand>
</feature>
<dbReference type="GO" id="GO:0046872">
    <property type="term" value="F:metal ion binding"/>
    <property type="evidence" value="ECO:0007669"/>
    <property type="project" value="UniProtKB-KW"/>
</dbReference>
<evidence type="ECO:0000313" key="6">
    <source>
        <dbReference type="EMBL" id="BBE52021.1"/>
    </source>
</evidence>
<dbReference type="InterPro" id="IPR002698">
    <property type="entry name" value="FTHF_cligase"/>
</dbReference>
<protein>
    <recommendedName>
        <fullName evidence="5">5-formyltetrahydrofolate cyclo-ligase</fullName>
        <ecNumber evidence="5">6.3.3.2</ecNumber>
    </recommendedName>
</protein>
<keyword evidence="5" id="KW-0460">Magnesium</keyword>
<dbReference type="KEGG" id="fam:OYT1_ch2508"/>
<dbReference type="Gene3D" id="3.40.50.10420">
    <property type="entry name" value="NagB/RpiA/CoA transferase-like"/>
    <property type="match status" value="1"/>
</dbReference>
<dbReference type="AlphaFoldDB" id="A0A2Z6GEH8"/>
<reference evidence="6 7" key="1">
    <citation type="submission" date="2018-06" db="EMBL/GenBank/DDBJ databases">
        <title>OYT1 Genome Sequencing.</title>
        <authorList>
            <person name="Kato S."/>
            <person name="Itoh T."/>
            <person name="Ohkuma M."/>
        </authorList>
    </citation>
    <scope>NUCLEOTIDE SEQUENCE [LARGE SCALE GENOMIC DNA]</scope>
    <source>
        <strain evidence="6 7">OYT1</strain>
    </source>
</reference>
<evidence type="ECO:0000256" key="5">
    <source>
        <dbReference type="RuleBase" id="RU361279"/>
    </source>
</evidence>
<dbReference type="PIRSF" id="PIRSF006806">
    <property type="entry name" value="FTHF_cligase"/>
    <property type="match status" value="1"/>
</dbReference>
<dbReference type="Pfam" id="PF01812">
    <property type="entry name" value="5-FTHF_cyc-lig"/>
    <property type="match status" value="1"/>
</dbReference>
<keyword evidence="2 4" id="KW-0547">Nucleotide-binding</keyword>
<evidence type="ECO:0000256" key="4">
    <source>
        <dbReference type="PIRSR" id="PIRSR006806-1"/>
    </source>
</evidence>
<dbReference type="STRING" id="1188319.OYT1_01359"/>
<dbReference type="GO" id="GO:0030272">
    <property type="term" value="F:5-formyltetrahydrofolate cyclo-ligase activity"/>
    <property type="evidence" value="ECO:0007669"/>
    <property type="project" value="UniProtKB-EC"/>
</dbReference>
<comment type="catalytic activity">
    <reaction evidence="5">
        <text>(6S)-5-formyl-5,6,7,8-tetrahydrofolate + ATP = (6R)-5,10-methenyltetrahydrofolate + ADP + phosphate</text>
        <dbReference type="Rhea" id="RHEA:10488"/>
        <dbReference type="ChEBI" id="CHEBI:30616"/>
        <dbReference type="ChEBI" id="CHEBI:43474"/>
        <dbReference type="ChEBI" id="CHEBI:57455"/>
        <dbReference type="ChEBI" id="CHEBI:57457"/>
        <dbReference type="ChEBI" id="CHEBI:456216"/>
        <dbReference type="EC" id="6.3.3.2"/>
    </reaction>
</comment>
<keyword evidence="6" id="KW-0436">Ligase</keyword>
<keyword evidence="3 4" id="KW-0067">ATP-binding</keyword>
<comment type="cofactor">
    <cofactor evidence="5">
        <name>Mg(2+)</name>
        <dbReference type="ChEBI" id="CHEBI:18420"/>
    </cofactor>
</comment>
<dbReference type="NCBIfam" id="TIGR02727">
    <property type="entry name" value="MTHFS_bact"/>
    <property type="match status" value="1"/>
</dbReference>
<evidence type="ECO:0000256" key="2">
    <source>
        <dbReference type="ARBA" id="ARBA00022741"/>
    </source>
</evidence>
<organism evidence="6 7">
    <name type="scientific">Ferriphaselus amnicola</name>
    <dbReference type="NCBI Taxonomy" id="1188319"/>
    <lineage>
        <taxon>Bacteria</taxon>
        <taxon>Pseudomonadati</taxon>
        <taxon>Pseudomonadota</taxon>
        <taxon>Betaproteobacteria</taxon>
        <taxon>Nitrosomonadales</taxon>
        <taxon>Gallionellaceae</taxon>
        <taxon>Ferriphaselus</taxon>
    </lineage>
</organism>
<dbReference type="GO" id="GO:0035999">
    <property type="term" value="P:tetrahydrofolate interconversion"/>
    <property type="evidence" value="ECO:0007669"/>
    <property type="project" value="TreeGrafter"/>
</dbReference>
<evidence type="ECO:0000313" key="7">
    <source>
        <dbReference type="Proteomes" id="UP000033070"/>
    </source>
</evidence>
<dbReference type="GO" id="GO:0005524">
    <property type="term" value="F:ATP binding"/>
    <property type="evidence" value="ECO:0007669"/>
    <property type="project" value="UniProtKB-KW"/>
</dbReference>
<dbReference type="GO" id="GO:0009396">
    <property type="term" value="P:folic acid-containing compound biosynthetic process"/>
    <property type="evidence" value="ECO:0007669"/>
    <property type="project" value="TreeGrafter"/>
</dbReference>
<feature type="binding site" evidence="4">
    <location>
        <begin position="133"/>
        <end position="141"/>
    </location>
    <ligand>
        <name>ATP</name>
        <dbReference type="ChEBI" id="CHEBI:30616"/>
    </ligand>
</feature>
<accession>A0A2Z6GEH8</accession>
<dbReference type="PANTHER" id="PTHR23407:SF1">
    <property type="entry name" value="5-FORMYLTETRAHYDROFOLATE CYCLO-LIGASE"/>
    <property type="match status" value="1"/>
</dbReference>
<feature type="binding site" evidence="4">
    <location>
        <position position="53"/>
    </location>
    <ligand>
        <name>substrate</name>
    </ligand>
</feature>
<dbReference type="EC" id="6.3.3.2" evidence="5"/>
<dbReference type="PANTHER" id="PTHR23407">
    <property type="entry name" value="ATPASE INHIBITOR/5-FORMYLTETRAHYDROFOLATE CYCLO-LIGASE"/>
    <property type="match status" value="1"/>
</dbReference>
<gene>
    <name evidence="6" type="ORF">OYT1_ch2508</name>
</gene>
<proteinExistence type="inferred from homology"/>
<dbReference type="EMBL" id="AP018738">
    <property type="protein sequence ID" value="BBE52021.1"/>
    <property type="molecule type" value="Genomic_DNA"/>
</dbReference>
<keyword evidence="5" id="KW-0479">Metal-binding</keyword>
<dbReference type="SUPFAM" id="SSF100950">
    <property type="entry name" value="NagB/RpiA/CoA transferase-like"/>
    <property type="match status" value="1"/>
</dbReference>
<keyword evidence="7" id="KW-1185">Reference proteome</keyword>
<feature type="binding site" evidence="4">
    <location>
        <position position="48"/>
    </location>
    <ligand>
        <name>substrate</name>
    </ligand>
</feature>
<evidence type="ECO:0000256" key="3">
    <source>
        <dbReference type="ARBA" id="ARBA00022840"/>
    </source>
</evidence>
<dbReference type="InterPro" id="IPR024185">
    <property type="entry name" value="FTHF_cligase-like_sf"/>
</dbReference>
<comment type="similarity">
    <text evidence="1 5">Belongs to the 5-formyltetrahydrofolate cyclo-ligase family.</text>
</comment>
<sequence length="195" mass="21431">MKQGIRQRIIAGRESLSLPDRKRLSLEISGKIADLPEYVAAHSVMGLMSFGAEFESDGWVSRVMADGKQLLLPRVNRATRQLDVYRVSDLEGQIEMGSYGIREPIPARCELADLAGIDFILLPGVAFGRDGARLGYGGGFYDKFLARLSHQPALVAAAFSLQLVEGIPQEPTDRKVDKLITEHEIIHCAAVRARA</sequence>